<dbReference type="Pfam" id="PF13692">
    <property type="entry name" value="Glyco_trans_1_4"/>
    <property type="match status" value="1"/>
</dbReference>
<keyword evidence="1" id="KW-0808">Transferase</keyword>
<dbReference type="EMBL" id="JAJUWU010000014">
    <property type="protein sequence ID" value="MCE7029167.1"/>
    <property type="molecule type" value="Genomic_DNA"/>
</dbReference>
<evidence type="ECO:0000313" key="2">
    <source>
        <dbReference type="EMBL" id="MCE7029167.1"/>
    </source>
</evidence>
<sequence>MTVFLDLTRISSRLLRGAPTGIDRVEYAYAEELVLNERYGPVVPVITTPLAVGAIPVQTMRDHLMKIEAGWLRDRVSAADDPYYMALKQAIDAPPEPRQTGATRLKRQSRRQVAAKTLQFPFRQIAAAPGLLRRTLAETGRTSRCYFHASHTQLDKPDRFAWLGSHGMPSVFLIHDAIPVDYPEFCSPGSAERHHRRLKTVSDCADLIIVNSAATETAVARYMRRQGWRVPRTEVVHLGVDRWFTPERTEASPIPQAPYFVCVGTIEPRKNLIFLMNVWRGVVERLGQEAPKLVLVGRRGWENENIVDVLERSCDIGAHLVEVADLSDLGLSALIKGARALLAPSLVEGFSLPVAEALALGTPVIASDIAVHREIADDRALLVGAIDGNAWVEAVVAISAPGSALRAEWTARASGYVPMSWGRHVERAMEAIDAVRTGRVRD</sequence>
<keyword evidence="3" id="KW-1185">Reference proteome</keyword>
<reference evidence="2" key="1">
    <citation type="submission" date="2022-01" db="EMBL/GenBank/DDBJ databases">
        <title>Jiella avicenniae sp. nov., a novel endophytic bacterium isolated from bark of Avicennia marina.</title>
        <authorList>
            <person name="Tuo L."/>
        </authorList>
    </citation>
    <scope>NUCLEOTIDE SEQUENCE</scope>
    <source>
        <strain evidence="2">CBK1P-4</strain>
    </source>
</reference>
<dbReference type="PANTHER" id="PTHR46401:SF2">
    <property type="entry name" value="GLYCOSYLTRANSFERASE WBBK-RELATED"/>
    <property type="match status" value="1"/>
</dbReference>
<dbReference type="Gene3D" id="3.40.50.2000">
    <property type="entry name" value="Glycogen Phosphorylase B"/>
    <property type="match status" value="1"/>
</dbReference>
<protein>
    <submittedName>
        <fullName evidence="2">Glycosyltransferase family 4 protein</fullName>
    </submittedName>
</protein>
<dbReference type="GO" id="GO:0016757">
    <property type="term" value="F:glycosyltransferase activity"/>
    <property type="evidence" value="ECO:0007669"/>
    <property type="project" value="TreeGrafter"/>
</dbReference>
<proteinExistence type="predicted"/>
<organism evidence="2 3">
    <name type="scientific">Jiella avicenniae</name>
    <dbReference type="NCBI Taxonomy" id="2907202"/>
    <lineage>
        <taxon>Bacteria</taxon>
        <taxon>Pseudomonadati</taxon>
        <taxon>Pseudomonadota</taxon>
        <taxon>Alphaproteobacteria</taxon>
        <taxon>Hyphomicrobiales</taxon>
        <taxon>Aurantimonadaceae</taxon>
        <taxon>Jiella</taxon>
    </lineage>
</organism>
<comment type="caution">
    <text evidence="2">The sequence shown here is derived from an EMBL/GenBank/DDBJ whole genome shotgun (WGS) entry which is preliminary data.</text>
</comment>
<gene>
    <name evidence="2" type="ORF">LZD57_14305</name>
</gene>
<evidence type="ECO:0000256" key="1">
    <source>
        <dbReference type="ARBA" id="ARBA00022679"/>
    </source>
</evidence>
<dbReference type="SUPFAM" id="SSF53756">
    <property type="entry name" value="UDP-Glycosyltransferase/glycogen phosphorylase"/>
    <property type="match status" value="1"/>
</dbReference>
<dbReference type="CDD" id="cd03809">
    <property type="entry name" value="GT4_MtfB-like"/>
    <property type="match status" value="1"/>
</dbReference>
<dbReference type="PANTHER" id="PTHR46401">
    <property type="entry name" value="GLYCOSYLTRANSFERASE WBBK-RELATED"/>
    <property type="match status" value="1"/>
</dbReference>
<evidence type="ECO:0000313" key="3">
    <source>
        <dbReference type="Proteomes" id="UP001139035"/>
    </source>
</evidence>
<accession>A0A9X1P0N4</accession>
<dbReference type="RefSeq" id="WP_233720160.1">
    <property type="nucleotide sequence ID" value="NZ_JAJUWU010000014.1"/>
</dbReference>
<dbReference type="AlphaFoldDB" id="A0A9X1P0N4"/>
<name>A0A9X1P0N4_9HYPH</name>
<dbReference type="Proteomes" id="UP001139035">
    <property type="component" value="Unassembled WGS sequence"/>
</dbReference>